<gene>
    <name evidence="3" type="ORF">QOZ93_001786</name>
</gene>
<evidence type="ECO:0000313" key="4">
    <source>
        <dbReference type="Proteomes" id="UP001224418"/>
    </source>
</evidence>
<keyword evidence="1" id="KW-0732">Signal</keyword>
<feature type="signal peptide" evidence="1">
    <location>
        <begin position="1"/>
        <end position="24"/>
    </location>
</feature>
<sequence length="177" mass="19803">MKKGILITMVISSFLVFCFPTTEALGYCSYEKTEILYSEKDEAKAVFNNTHRDVTITDKDIYLMAQVVYGESRGEPFQGKVAVASVILNRAKSKNFPNSIDGVIKQKGAFSCVKNGTISVIPNEECYNAVFEALKGDDPTNHALYFYNPKIATCSWMKNTKKSNEKAIGQHVFFIIN</sequence>
<evidence type="ECO:0000256" key="1">
    <source>
        <dbReference type="SAM" id="SignalP"/>
    </source>
</evidence>
<dbReference type="Gene3D" id="1.10.10.2520">
    <property type="entry name" value="Cell wall hydrolase SleB, domain 1"/>
    <property type="match status" value="1"/>
</dbReference>
<organism evidence="3 4">
    <name type="scientific">Hathewaya limosa</name>
    <name type="common">Clostridium limosum</name>
    <dbReference type="NCBI Taxonomy" id="1536"/>
    <lineage>
        <taxon>Bacteria</taxon>
        <taxon>Bacillati</taxon>
        <taxon>Bacillota</taxon>
        <taxon>Clostridia</taxon>
        <taxon>Eubacteriales</taxon>
        <taxon>Clostridiaceae</taxon>
        <taxon>Hathewaya</taxon>
    </lineage>
</organism>
<feature type="domain" description="Cell wall hydrolase SleB" evidence="2">
    <location>
        <begin position="74"/>
        <end position="174"/>
    </location>
</feature>
<dbReference type="RefSeq" id="WP_307355953.1">
    <property type="nucleotide sequence ID" value="NZ_BAAACJ010000019.1"/>
</dbReference>
<dbReference type="InterPro" id="IPR011105">
    <property type="entry name" value="Cell_wall_hydrolase_SleB"/>
</dbReference>
<accession>A0ABU0JVV6</accession>
<dbReference type="Proteomes" id="UP001224418">
    <property type="component" value="Unassembled WGS sequence"/>
</dbReference>
<keyword evidence="3" id="KW-0378">Hydrolase</keyword>
<proteinExistence type="predicted"/>
<dbReference type="Gene3D" id="6.20.240.60">
    <property type="match status" value="1"/>
</dbReference>
<dbReference type="GO" id="GO:0008745">
    <property type="term" value="F:N-acetylmuramoyl-L-alanine amidase activity"/>
    <property type="evidence" value="ECO:0007669"/>
    <property type="project" value="UniProtKB-EC"/>
</dbReference>
<keyword evidence="4" id="KW-1185">Reference proteome</keyword>
<evidence type="ECO:0000313" key="3">
    <source>
        <dbReference type="EMBL" id="MDQ0480042.1"/>
    </source>
</evidence>
<comment type="caution">
    <text evidence="3">The sequence shown here is derived from an EMBL/GenBank/DDBJ whole genome shotgun (WGS) entry which is preliminary data.</text>
</comment>
<dbReference type="InterPro" id="IPR042047">
    <property type="entry name" value="SleB_dom1"/>
</dbReference>
<dbReference type="EMBL" id="JAUSWN010000014">
    <property type="protein sequence ID" value="MDQ0480042.1"/>
    <property type="molecule type" value="Genomic_DNA"/>
</dbReference>
<feature type="chain" id="PRO_5046273641" evidence="1">
    <location>
        <begin position="25"/>
        <end position="177"/>
    </location>
</feature>
<dbReference type="Pfam" id="PF07486">
    <property type="entry name" value="Hydrolase_2"/>
    <property type="match status" value="1"/>
</dbReference>
<dbReference type="EC" id="3.5.1.28" evidence="3"/>
<reference evidence="3 4" key="1">
    <citation type="submission" date="2023-07" db="EMBL/GenBank/DDBJ databases">
        <title>Genomic Encyclopedia of Type Strains, Phase IV (KMG-IV): sequencing the most valuable type-strain genomes for metagenomic binning, comparative biology and taxonomic classification.</title>
        <authorList>
            <person name="Goeker M."/>
        </authorList>
    </citation>
    <scope>NUCLEOTIDE SEQUENCE [LARGE SCALE GENOMIC DNA]</scope>
    <source>
        <strain evidence="3 4">DSM 1400</strain>
    </source>
</reference>
<evidence type="ECO:0000259" key="2">
    <source>
        <dbReference type="Pfam" id="PF07486"/>
    </source>
</evidence>
<protein>
    <submittedName>
        <fullName evidence="3">N-acetylmuramoyl-L-alanine amidase</fullName>
        <ecNumber evidence="3">3.5.1.28</ecNumber>
    </submittedName>
</protein>
<name>A0ABU0JVV6_HATLI</name>